<evidence type="ECO:0000313" key="1">
    <source>
        <dbReference type="EMBL" id="CAH1973569.1"/>
    </source>
</evidence>
<organism evidence="1 2">
    <name type="scientific">Acanthoscelides obtectus</name>
    <name type="common">Bean weevil</name>
    <name type="synonym">Bruchus obtectus</name>
    <dbReference type="NCBI Taxonomy" id="200917"/>
    <lineage>
        <taxon>Eukaryota</taxon>
        <taxon>Metazoa</taxon>
        <taxon>Ecdysozoa</taxon>
        <taxon>Arthropoda</taxon>
        <taxon>Hexapoda</taxon>
        <taxon>Insecta</taxon>
        <taxon>Pterygota</taxon>
        <taxon>Neoptera</taxon>
        <taxon>Endopterygota</taxon>
        <taxon>Coleoptera</taxon>
        <taxon>Polyphaga</taxon>
        <taxon>Cucujiformia</taxon>
        <taxon>Chrysomeloidea</taxon>
        <taxon>Chrysomelidae</taxon>
        <taxon>Bruchinae</taxon>
        <taxon>Bruchini</taxon>
        <taxon>Acanthoscelides</taxon>
    </lineage>
</organism>
<dbReference type="AlphaFoldDB" id="A0A9P0PA19"/>
<sequence>MGFCFGILYFLFIRRTFWPLAFGFGLALKTETGAFQ</sequence>
<dbReference type="EMBL" id="CAKOFQ010006811">
    <property type="protein sequence ID" value="CAH1973569.1"/>
    <property type="molecule type" value="Genomic_DNA"/>
</dbReference>
<name>A0A9P0PA19_ACAOB</name>
<proteinExistence type="predicted"/>
<comment type="caution">
    <text evidence="1">The sequence shown here is derived from an EMBL/GenBank/DDBJ whole genome shotgun (WGS) entry which is preliminary data.</text>
</comment>
<evidence type="ECO:0000313" key="2">
    <source>
        <dbReference type="Proteomes" id="UP001152888"/>
    </source>
</evidence>
<protein>
    <submittedName>
        <fullName evidence="1">Uncharacterized protein</fullName>
    </submittedName>
</protein>
<keyword evidence="2" id="KW-1185">Reference proteome</keyword>
<dbReference type="OrthoDB" id="1938039at2759"/>
<accession>A0A9P0PA19</accession>
<gene>
    <name evidence="1" type="ORF">ACAOBT_LOCUS10627</name>
</gene>
<dbReference type="Proteomes" id="UP001152888">
    <property type="component" value="Unassembled WGS sequence"/>
</dbReference>
<reference evidence="1" key="1">
    <citation type="submission" date="2022-03" db="EMBL/GenBank/DDBJ databases">
        <authorList>
            <person name="Sayadi A."/>
        </authorList>
    </citation>
    <scope>NUCLEOTIDE SEQUENCE</scope>
</reference>